<dbReference type="EMBL" id="CP018172">
    <property type="protein sequence ID" value="APH74877.1"/>
    <property type="molecule type" value="Genomic_DNA"/>
</dbReference>
<sequence length="143" mass="16036">MPTFTIETTYRMPYYRQGTYEAATPEQACRLAIEDEDWSGELPDYECAGPTYVTGIWKGRDAAYEGEEVDVPSHFDETAHRMISHFHELLAQLAHIAQPTGLPAAEFDRWLPKATAAVEKARAIIHEQRDPDQPAADNVLASS</sequence>
<accession>A0A1L3SZM5</accession>
<reference evidence="1 2" key="1">
    <citation type="submission" date="2016-11" db="EMBL/GenBank/DDBJ databases">
        <title>Mesorhizobium oceanicum sp. nov., isolated from deep seawater in South China Sea.</title>
        <authorList>
            <person name="Fu G.-Y."/>
        </authorList>
    </citation>
    <scope>NUCLEOTIDE SEQUENCE [LARGE SCALE GENOMIC DNA]</scope>
    <source>
        <strain evidence="1 2">B7</strain>
        <plasmid evidence="2">Plasmid unnamed1</plasmid>
    </source>
</reference>
<organism evidence="1 2">
    <name type="scientific">Aquibium oceanicum</name>
    <dbReference type="NCBI Taxonomy" id="1670800"/>
    <lineage>
        <taxon>Bacteria</taxon>
        <taxon>Pseudomonadati</taxon>
        <taxon>Pseudomonadota</taxon>
        <taxon>Alphaproteobacteria</taxon>
        <taxon>Hyphomicrobiales</taxon>
        <taxon>Phyllobacteriaceae</taxon>
        <taxon>Aquibium</taxon>
    </lineage>
</organism>
<dbReference type="OrthoDB" id="7375416at2"/>
<dbReference type="RefSeq" id="WP_072608333.1">
    <property type="nucleotide sequence ID" value="NZ_CP018172.1"/>
</dbReference>
<dbReference type="AlphaFoldDB" id="A0A1L3SZM5"/>
<geneLocation type="plasmid" evidence="1">
    <name>unnamed1</name>
</geneLocation>
<evidence type="ECO:0000313" key="1">
    <source>
        <dbReference type="EMBL" id="APH74877.1"/>
    </source>
</evidence>
<dbReference type="KEGG" id="meso:BSQ44_25590"/>
<protein>
    <submittedName>
        <fullName evidence="1">Uncharacterized protein</fullName>
    </submittedName>
</protein>
<keyword evidence="2" id="KW-1185">Reference proteome</keyword>
<evidence type="ECO:0000313" key="2">
    <source>
        <dbReference type="Proteomes" id="UP000182840"/>
    </source>
</evidence>
<gene>
    <name evidence="1" type="ORF">BSQ44_25590</name>
</gene>
<keyword evidence="1" id="KW-0614">Plasmid</keyword>
<dbReference type="Proteomes" id="UP000182840">
    <property type="component" value="Plasmid unnamed1"/>
</dbReference>
<name>A0A1L3SZM5_9HYPH</name>
<proteinExistence type="predicted"/>